<dbReference type="EMBL" id="REGN01008913">
    <property type="protein sequence ID" value="RNA02365.1"/>
    <property type="molecule type" value="Genomic_DNA"/>
</dbReference>
<evidence type="ECO:0000313" key="3">
    <source>
        <dbReference type="Proteomes" id="UP000276133"/>
    </source>
</evidence>
<evidence type="ECO:0008006" key="4">
    <source>
        <dbReference type="Google" id="ProtNLM"/>
    </source>
</evidence>
<gene>
    <name evidence="2" type="ORF">BpHYR1_014548</name>
</gene>
<accession>A0A3M7PUD1</accession>
<reference evidence="2 3" key="1">
    <citation type="journal article" date="2018" name="Sci. Rep.">
        <title>Genomic signatures of local adaptation to the degree of environmental predictability in rotifers.</title>
        <authorList>
            <person name="Franch-Gras L."/>
            <person name="Hahn C."/>
            <person name="Garcia-Roger E.M."/>
            <person name="Carmona M.J."/>
            <person name="Serra M."/>
            <person name="Gomez A."/>
        </authorList>
    </citation>
    <scope>NUCLEOTIDE SEQUENCE [LARGE SCALE GENOMIC DNA]</scope>
    <source>
        <strain evidence="2">HYR1</strain>
    </source>
</reference>
<keyword evidence="1" id="KW-0732">Signal</keyword>
<feature type="chain" id="PRO_5018196461" description="RNA-directed DNA polymerase from mobile element jockey-like" evidence="1">
    <location>
        <begin position="21"/>
        <end position="257"/>
    </location>
</feature>
<comment type="caution">
    <text evidence="2">The sequence shown here is derived from an EMBL/GenBank/DDBJ whole genome shotgun (WGS) entry which is preliminary data.</text>
</comment>
<evidence type="ECO:0000313" key="2">
    <source>
        <dbReference type="EMBL" id="RNA02365.1"/>
    </source>
</evidence>
<proteinExistence type="predicted"/>
<dbReference type="Proteomes" id="UP000276133">
    <property type="component" value="Unassembled WGS sequence"/>
</dbReference>
<organism evidence="2 3">
    <name type="scientific">Brachionus plicatilis</name>
    <name type="common">Marine rotifer</name>
    <name type="synonym">Brachionus muelleri</name>
    <dbReference type="NCBI Taxonomy" id="10195"/>
    <lineage>
        <taxon>Eukaryota</taxon>
        <taxon>Metazoa</taxon>
        <taxon>Spiralia</taxon>
        <taxon>Gnathifera</taxon>
        <taxon>Rotifera</taxon>
        <taxon>Eurotatoria</taxon>
        <taxon>Monogononta</taxon>
        <taxon>Pseudotrocha</taxon>
        <taxon>Ploima</taxon>
        <taxon>Brachionidae</taxon>
        <taxon>Brachionus</taxon>
    </lineage>
</organism>
<evidence type="ECO:0000256" key="1">
    <source>
        <dbReference type="SAM" id="SignalP"/>
    </source>
</evidence>
<keyword evidence="3" id="KW-1185">Reference proteome</keyword>
<protein>
    <recommendedName>
        <fullName evidence="4">RNA-directed DNA polymerase from mobile element jockey-like</fullName>
    </recommendedName>
</protein>
<name>A0A3M7PUD1_BRAPC</name>
<sequence>MAALLLIFRFFLFKIKIYQADFRLKLDINLLPLKPKIQEAKSTVNSECTTAFRIKSSNYVNLNFCLRFFSVNCNAINLQIEFNKSLKVYIFLLLIINQIPKIYQDFKLSKITIALKKTFQNKSILQLFVRYLNKHLLKLYMKFCDDTMKKYLTSDHTRTKRYNFMKTILSWWKDKLKIFLAKNVKEIINYVLDWNTGHGVIDKQINFTLHLNKQNSFGLKRRSTKKNVLRRRLCWINKVKLYTLNTLLNEREKFKFG</sequence>
<dbReference type="AlphaFoldDB" id="A0A3M7PUD1"/>
<feature type="signal peptide" evidence="1">
    <location>
        <begin position="1"/>
        <end position="20"/>
    </location>
</feature>